<organism evidence="2 3">
    <name type="scientific">Rhodococcus opacus</name>
    <name type="common">Nocardia opaca</name>
    <dbReference type="NCBI Taxonomy" id="37919"/>
    <lineage>
        <taxon>Bacteria</taxon>
        <taxon>Bacillati</taxon>
        <taxon>Actinomycetota</taxon>
        <taxon>Actinomycetes</taxon>
        <taxon>Mycobacteriales</taxon>
        <taxon>Nocardiaceae</taxon>
        <taxon>Rhodococcus</taxon>
    </lineage>
</organism>
<evidence type="ECO:0000313" key="2">
    <source>
        <dbReference type="EMBL" id="ANS24913.1"/>
    </source>
</evidence>
<feature type="region of interest" description="Disordered" evidence="1">
    <location>
        <begin position="27"/>
        <end position="55"/>
    </location>
</feature>
<sequence>MDFRRTPLARSESYWEQLGSVEARHLDGAERDRPPAPDEQVSLVDHCRGATPDPA</sequence>
<evidence type="ECO:0000256" key="1">
    <source>
        <dbReference type="SAM" id="MobiDB-lite"/>
    </source>
</evidence>
<name>A0A1B1JX32_RHOOP</name>
<reference evidence="2 3" key="1">
    <citation type="submission" date="2014-07" db="EMBL/GenBank/DDBJ databases">
        <authorList>
            <person name="Zhang J.E."/>
            <person name="Yang H."/>
            <person name="Guo J."/>
            <person name="Deng Z."/>
            <person name="Luo H."/>
            <person name="Luo M."/>
            <person name="Zhao B."/>
        </authorList>
    </citation>
    <scope>NUCLEOTIDE SEQUENCE [LARGE SCALE GENOMIC DNA]</scope>
    <source>
        <strain evidence="2 3">1CP</strain>
    </source>
</reference>
<dbReference type="Proteomes" id="UP000186108">
    <property type="component" value="Chromosome"/>
</dbReference>
<dbReference type="AlphaFoldDB" id="A0A1B1JX32"/>
<dbReference type="PATRIC" id="fig|37919.13.peg.157"/>
<proteinExistence type="predicted"/>
<accession>A0A1B1JX32</accession>
<feature type="compositionally biased region" description="Basic and acidic residues" evidence="1">
    <location>
        <begin position="27"/>
        <end position="36"/>
    </location>
</feature>
<dbReference type="EMBL" id="CP009111">
    <property type="protein sequence ID" value="ANS24913.1"/>
    <property type="molecule type" value="Genomic_DNA"/>
</dbReference>
<gene>
    <name evidence="2" type="ORF">R1CP_00775</name>
</gene>
<protein>
    <submittedName>
        <fullName evidence="2">Uncharacterized protein</fullName>
    </submittedName>
</protein>
<evidence type="ECO:0000313" key="3">
    <source>
        <dbReference type="Proteomes" id="UP000186108"/>
    </source>
</evidence>